<evidence type="ECO:0000313" key="3">
    <source>
        <dbReference type="Proteomes" id="UP000094043"/>
    </source>
</evidence>
<dbReference type="RefSeq" id="XP_066067016.1">
    <property type="nucleotide sequence ID" value="XM_066210919.1"/>
</dbReference>
<gene>
    <name evidence="2" type="ORF">L203_101479</name>
</gene>
<proteinExistence type="predicted"/>
<organism evidence="2 3">
    <name type="scientific">Cryptococcus depauperatus CBS 7841</name>
    <dbReference type="NCBI Taxonomy" id="1295531"/>
    <lineage>
        <taxon>Eukaryota</taxon>
        <taxon>Fungi</taxon>
        <taxon>Dikarya</taxon>
        <taxon>Basidiomycota</taxon>
        <taxon>Agaricomycotina</taxon>
        <taxon>Tremellomycetes</taxon>
        <taxon>Tremellales</taxon>
        <taxon>Cryptococcaceae</taxon>
        <taxon>Cryptococcus</taxon>
    </lineage>
</organism>
<reference evidence="2" key="1">
    <citation type="submission" date="2016-06" db="EMBL/GenBank/DDBJ databases">
        <authorList>
            <person name="Cuomo C."/>
            <person name="Litvintseva A."/>
            <person name="Heitman J."/>
            <person name="Chen Y."/>
            <person name="Sun S."/>
            <person name="Springer D."/>
            <person name="Dromer F."/>
            <person name="Young S."/>
            <person name="Zeng Q."/>
            <person name="Chapman S."/>
            <person name="Gujja S."/>
            <person name="Saif S."/>
            <person name="Birren B."/>
        </authorList>
    </citation>
    <scope>NUCLEOTIDE SEQUENCE</scope>
    <source>
        <strain evidence="2">CBS 7841</strain>
    </source>
</reference>
<dbReference type="EMBL" id="CP143785">
    <property type="protein sequence ID" value="WVN86316.1"/>
    <property type="molecule type" value="Genomic_DNA"/>
</dbReference>
<evidence type="ECO:0000256" key="1">
    <source>
        <dbReference type="SAM" id="MobiDB-lite"/>
    </source>
</evidence>
<feature type="compositionally biased region" description="Basic and acidic residues" evidence="1">
    <location>
        <begin position="96"/>
        <end position="106"/>
    </location>
</feature>
<keyword evidence="3" id="KW-1185">Reference proteome</keyword>
<dbReference type="KEGG" id="cdep:91085692"/>
<reference evidence="2" key="2">
    <citation type="journal article" date="2022" name="Elife">
        <title>Obligate sexual reproduction of a homothallic fungus closely related to the Cryptococcus pathogenic species complex.</title>
        <authorList>
            <person name="Passer A.R."/>
            <person name="Clancey S.A."/>
            <person name="Shea T."/>
            <person name="David-Palma M."/>
            <person name="Averette A.F."/>
            <person name="Boekhout T."/>
            <person name="Porcel B.M."/>
            <person name="Nowrousian M."/>
            <person name="Cuomo C.A."/>
            <person name="Sun S."/>
            <person name="Heitman J."/>
            <person name="Coelho M.A."/>
        </authorList>
    </citation>
    <scope>NUCLEOTIDE SEQUENCE</scope>
    <source>
        <strain evidence="2">CBS 7841</strain>
    </source>
</reference>
<sequence length="106" mass="11804">MVFAFVNPWLYRPRWVYNPYIGPVAPVVSYSTPYATPVAINSSSVPVVQETMTTSPRYSPPCRHLTVVARSQSSRHRRLPSPYAAGAHKATVGEKGGIDERRTVKM</sequence>
<feature type="region of interest" description="Disordered" evidence="1">
    <location>
        <begin position="69"/>
        <end position="106"/>
    </location>
</feature>
<dbReference type="AlphaFoldDB" id="A0AAJ8JQ04"/>
<dbReference type="GeneID" id="91085692"/>
<reference evidence="2" key="3">
    <citation type="submission" date="2024-01" db="EMBL/GenBank/DDBJ databases">
        <authorList>
            <person name="Coelho M.A."/>
            <person name="David-Palma M."/>
            <person name="Shea T."/>
            <person name="Sun S."/>
            <person name="Cuomo C.A."/>
            <person name="Heitman J."/>
        </authorList>
    </citation>
    <scope>NUCLEOTIDE SEQUENCE</scope>
    <source>
        <strain evidence="2">CBS 7841</strain>
    </source>
</reference>
<protein>
    <submittedName>
        <fullName evidence="2">Uncharacterized protein</fullName>
    </submittedName>
</protein>
<accession>A0AAJ8JQ04</accession>
<evidence type="ECO:0000313" key="2">
    <source>
        <dbReference type="EMBL" id="WVN86316.1"/>
    </source>
</evidence>
<name>A0AAJ8JQ04_9TREE</name>
<dbReference type="Proteomes" id="UP000094043">
    <property type="component" value="Chromosome 2"/>
</dbReference>